<comment type="caution">
    <text evidence="2">The sequence shown here is derived from an EMBL/GenBank/DDBJ whole genome shotgun (WGS) entry which is preliminary data.</text>
</comment>
<dbReference type="InterPro" id="IPR034660">
    <property type="entry name" value="DinB/YfiT-like"/>
</dbReference>
<proteinExistence type="predicted"/>
<dbReference type="RefSeq" id="WP_119358046.1">
    <property type="nucleotide sequence ID" value="NZ_BJXM01000024.1"/>
</dbReference>
<feature type="domain" description="DinB-like" evidence="1">
    <location>
        <begin position="32"/>
        <end position="154"/>
    </location>
</feature>
<sequence>MSKPEVWLRGPLEGFPPILMPVAQALLQASEDLGAALDLTPEQLWLRPGGAASVGFHLQHLVGSTDRLLTYAAGGQLSEEQLGFLRGEGEPSGHAAQLVAQAREALEGAVEGIRRTPETSLLEPREVGRARLPSTVLGLLYHLGEHSSRHAGQIITTAKVVRGLGGLAKERINRGE</sequence>
<name>A0A399F616_9DEIN</name>
<evidence type="ECO:0000313" key="3">
    <source>
        <dbReference type="Proteomes" id="UP000266178"/>
    </source>
</evidence>
<accession>A0A399F616</accession>
<keyword evidence="3" id="KW-1185">Reference proteome</keyword>
<evidence type="ECO:0000259" key="1">
    <source>
        <dbReference type="Pfam" id="PF12867"/>
    </source>
</evidence>
<dbReference type="Gene3D" id="1.20.120.450">
    <property type="entry name" value="dinb family like domain"/>
    <property type="match status" value="1"/>
</dbReference>
<dbReference type="SUPFAM" id="SSF109854">
    <property type="entry name" value="DinB/YfiT-like putative metalloenzymes"/>
    <property type="match status" value="1"/>
</dbReference>
<dbReference type="InterPro" id="IPR024775">
    <property type="entry name" value="DinB-like"/>
</dbReference>
<dbReference type="Pfam" id="PF12867">
    <property type="entry name" value="DinB_2"/>
    <property type="match status" value="1"/>
</dbReference>
<organism evidence="2 3">
    <name type="scientific">Meiothermus granaticius NBRC 107808</name>
    <dbReference type="NCBI Taxonomy" id="1227551"/>
    <lineage>
        <taxon>Bacteria</taxon>
        <taxon>Thermotogati</taxon>
        <taxon>Deinococcota</taxon>
        <taxon>Deinococci</taxon>
        <taxon>Thermales</taxon>
        <taxon>Thermaceae</taxon>
        <taxon>Meiothermus</taxon>
    </lineage>
</organism>
<dbReference type="AlphaFoldDB" id="A0A399F616"/>
<dbReference type="Proteomes" id="UP000266178">
    <property type="component" value="Unassembled WGS sequence"/>
</dbReference>
<protein>
    <submittedName>
        <fullName evidence="2">DinB superfamily protein</fullName>
    </submittedName>
</protein>
<reference evidence="2 3" key="1">
    <citation type="submission" date="2018-08" db="EMBL/GenBank/DDBJ databases">
        <title>Meiothermus granaticius genome AF-68 sequencing project.</title>
        <authorList>
            <person name="Da Costa M.S."/>
            <person name="Albuquerque L."/>
            <person name="Raposo P."/>
            <person name="Froufe H.J.C."/>
            <person name="Barroso C.S."/>
            <person name="Egas C."/>
        </authorList>
    </citation>
    <scope>NUCLEOTIDE SEQUENCE [LARGE SCALE GENOMIC DNA]</scope>
    <source>
        <strain evidence="2 3">AF-68</strain>
    </source>
</reference>
<dbReference type="EMBL" id="QWLB01000040">
    <property type="protein sequence ID" value="RIH91533.1"/>
    <property type="molecule type" value="Genomic_DNA"/>
</dbReference>
<gene>
    <name evidence="2" type="ORF">Mgrana_02598</name>
</gene>
<dbReference type="OrthoDB" id="31824at2"/>
<evidence type="ECO:0000313" key="2">
    <source>
        <dbReference type="EMBL" id="RIH91533.1"/>
    </source>
</evidence>